<dbReference type="Gene3D" id="3.30.559.30">
    <property type="entry name" value="Nonribosomal peptide synthetase, condensation domain"/>
    <property type="match status" value="5"/>
</dbReference>
<dbReference type="InterPro" id="IPR045851">
    <property type="entry name" value="AMP-bd_C_sf"/>
</dbReference>
<dbReference type="GeneID" id="37038369"/>
<dbReference type="InterPro" id="IPR006162">
    <property type="entry name" value="Ppantetheine_attach_site"/>
</dbReference>
<evidence type="ECO:0000256" key="2">
    <source>
        <dbReference type="ARBA" id="ARBA00022450"/>
    </source>
</evidence>
<dbReference type="GO" id="GO:0031177">
    <property type="term" value="F:phosphopantetheine binding"/>
    <property type="evidence" value="ECO:0007669"/>
    <property type="project" value="InterPro"/>
</dbReference>
<organism evidence="6 7">
    <name type="scientific">Ceraceosorus guamensis</name>
    <dbReference type="NCBI Taxonomy" id="1522189"/>
    <lineage>
        <taxon>Eukaryota</taxon>
        <taxon>Fungi</taxon>
        <taxon>Dikarya</taxon>
        <taxon>Basidiomycota</taxon>
        <taxon>Ustilaginomycotina</taxon>
        <taxon>Exobasidiomycetes</taxon>
        <taxon>Ceraceosorales</taxon>
        <taxon>Ceraceosoraceae</taxon>
        <taxon>Ceraceosorus</taxon>
    </lineage>
</organism>
<feature type="domain" description="Carrier" evidence="5">
    <location>
        <begin position="4243"/>
        <end position="4322"/>
    </location>
</feature>
<evidence type="ECO:0000256" key="4">
    <source>
        <dbReference type="ARBA" id="ARBA00022598"/>
    </source>
</evidence>
<evidence type="ECO:0000256" key="3">
    <source>
        <dbReference type="ARBA" id="ARBA00022553"/>
    </source>
</evidence>
<evidence type="ECO:0000256" key="1">
    <source>
        <dbReference type="ARBA" id="ARBA00004924"/>
    </source>
</evidence>
<dbReference type="GO" id="GO:0044550">
    <property type="term" value="P:secondary metabolite biosynthetic process"/>
    <property type="evidence" value="ECO:0007669"/>
    <property type="project" value="TreeGrafter"/>
</dbReference>
<dbReference type="InterPro" id="IPR023213">
    <property type="entry name" value="CAT-like_dom_sf"/>
</dbReference>
<dbReference type="InterPro" id="IPR000873">
    <property type="entry name" value="AMP-dep_synth/lig_dom"/>
</dbReference>
<dbReference type="InterPro" id="IPR020806">
    <property type="entry name" value="PKS_PP-bd"/>
</dbReference>
<protein>
    <submittedName>
        <fullName evidence="6">Acetyl-CoA synthetase-like protein</fullName>
    </submittedName>
</protein>
<dbReference type="Gene3D" id="1.10.1200.10">
    <property type="entry name" value="ACP-like"/>
    <property type="match status" value="3"/>
</dbReference>
<dbReference type="SUPFAM" id="SSF56801">
    <property type="entry name" value="Acetyl-CoA synthetase-like"/>
    <property type="match status" value="3"/>
</dbReference>
<dbReference type="InterPro" id="IPR042099">
    <property type="entry name" value="ANL_N_sf"/>
</dbReference>
<dbReference type="FunFam" id="3.40.50.12780:FF:000024">
    <property type="entry name" value="Nonribosomal siderophore peptide synthase SidC"/>
    <property type="match status" value="2"/>
</dbReference>
<evidence type="ECO:0000313" key="7">
    <source>
        <dbReference type="Proteomes" id="UP000245783"/>
    </source>
</evidence>
<dbReference type="InterPro" id="IPR020845">
    <property type="entry name" value="AMP-binding_CS"/>
</dbReference>
<name>A0A316VQM5_9BASI</name>
<keyword evidence="2" id="KW-0596">Phosphopantetheine</keyword>
<dbReference type="PROSITE" id="PS00012">
    <property type="entry name" value="PHOSPHOPANTETHEINE"/>
    <property type="match status" value="1"/>
</dbReference>
<dbReference type="Gene3D" id="3.40.50.12780">
    <property type="entry name" value="N-terminal domain of ligase-like"/>
    <property type="match status" value="3"/>
</dbReference>
<dbReference type="GO" id="GO:0005737">
    <property type="term" value="C:cytoplasm"/>
    <property type="evidence" value="ECO:0007669"/>
    <property type="project" value="TreeGrafter"/>
</dbReference>
<dbReference type="GO" id="GO:0016874">
    <property type="term" value="F:ligase activity"/>
    <property type="evidence" value="ECO:0007669"/>
    <property type="project" value="UniProtKB-KW"/>
</dbReference>
<feature type="domain" description="Carrier" evidence="5">
    <location>
        <begin position="3090"/>
        <end position="3171"/>
    </location>
</feature>
<dbReference type="Pfam" id="PF00501">
    <property type="entry name" value="AMP-binding"/>
    <property type="match status" value="3"/>
</dbReference>
<dbReference type="Proteomes" id="UP000245783">
    <property type="component" value="Unassembled WGS sequence"/>
</dbReference>
<dbReference type="InterPro" id="IPR001242">
    <property type="entry name" value="Condensation_dom"/>
</dbReference>
<dbReference type="Gene3D" id="3.30.559.10">
    <property type="entry name" value="Chloramphenicol acetyltransferase-like domain"/>
    <property type="match status" value="5"/>
</dbReference>
<dbReference type="InParanoid" id="A0A316VQM5"/>
<comment type="pathway">
    <text evidence="1">Siderophore biosynthesis.</text>
</comment>
<keyword evidence="7" id="KW-1185">Reference proteome</keyword>
<feature type="domain" description="Carrier" evidence="5">
    <location>
        <begin position="1898"/>
        <end position="1977"/>
    </location>
</feature>
<dbReference type="InterPro" id="IPR036736">
    <property type="entry name" value="ACP-like_sf"/>
</dbReference>
<dbReference type="EMBL" id="KZ819473">
    <property type="protein sequence ID" value="PWN39358.1"/>
    <property type="molecule type" value="Genomic_DNA"/>
</dbReference>
<dbReference type="SUPFAM" id="SSF47336">
    <property type="entry name" value="ACP-like"/>
    <property type="match status" value="2"/>
</dbReference>
<dbReference type="InterPro" id="IPR009081">
    <property type="entry name" value="PP-bd_ACP"/>
</dbReference>
<gene>
    <name evidence="6" type="ORF">IE81DRAFT_350241</name>
</gene>
<dbReference type="Pfam" id="PF00668">
    <property type="entry name" value="Condensation"/>
    <property type="match status" value="6"/>
</dbReference>
<keyword evidence="3" id="KW-0597">Phosphoprotein</keyword>
<evidence type="ECO:0000313" key="6">
    <source>
        <dbReference type="EMBL" id="PWN39358.1"/>
    </source>
</evidence>
<dbReference type="FunCoup" id="A0A316VQM5">
    <property type="interactions" value="239"/>
</dbReference>
<dbReference type="PROSITE" id="PS00455">
    <property type="entry name" value="AMP_BINDING"/>
    <property type="match status" value="3"/>
</dbReference>
<proteinExistence type="predicted"/>
<evidence type="ECO:0000259" key="5">
    <source>
        <dbReference type="PROSITE" id="PS50075"/>
    </source>
</evidence>
<dbReference type="SUPFAM" id="SSF52777">
    <property type="entry name" value="CoA-dependent acyltransferases"/>
    <property type="match status" value="10"/>
</dbReference>
<keyword evidence="4" id="KW-0436">Ligase</keyword>
<dbReference type="RefSeq" id="XP_025366518.1">
    <property type="nucleotide sequence ID" value="XM_025516499.1"/>
</dbReference>
<dbReference type="PANTHER" id="PTHR45527:SF2">
    <property type="entry name" value="FERRICROCIN SYNTHETASE (NONRIBOSOMAL PEPTIDE SIDEROPHORE SYNTHASE ) (EUROFUNG)"/>
    <property type="match status" value="1"/>
</dbReference>
<dbReference type="OrthoDB" id="416786at2759"/>
<dbReference type="SMART" id="SM00823">
    <property type="entry name" value="PKS_PP"/>
    <property type="match status" value="2"/>
</dbReference>
<dbReference type="PANTHER" id="PTHR45527">
    <property type="entry name" value="NONRIBOSOMAL PEPTIDE SYNTHETASE"/>
    <property type="match status" value="1"/>
</dbReference>
<dbReference type="GO" id="GO:0043041">
    <property type="term" value="P:amino acid activation for nonribosomal peptide biosynthetic process"/>
    <property type="evidence" value="ECO:0007669"/>
    <property type="project" value="TreeGrafter"/>
</dbReference>
<dbReference type="Gene3D" id="3.30.300.30">
    <property type="match status" value="3"/>
</dbReference>
<sequence length="4808" mass="521677">MSASVRTRFPRLDLWRFRDDDEVSKPVGYTFAAQMDSNGPQSALQAKHKFAAWLMSLCGLEEVCFSFSCVSNSQKHCSLILATSEEANPTETCVALSETESDASSTSKERRTDFALIYHVDDPRPLDASHTCCGVAVHYNGEISMQLNVAHVDAQAAQNIFHALTRHMSGSQIVRAPELSILNHPMKSGDLPSPLPIDEGSDFAGEVELLHSAFERRVTESPDHVALSYLYEAGPSPVFRDLTYGELDALSNRIAIAIREHVKRHPLTGTQTEQEPFVVPLFLGPSIQMYAAYFGCLKAGVTLCPLPLDAPDERLRDILDDFSPVIGLYSSVMGWMPHRINEPHARTQWLDLDNLPDHATKATEWPLTSPHDIAYILYTSGSTGKPKGVQISHRSAACSISAHAQSAPLLPREVTRWFQFAAPTFDPSIMEIFLCLGSGATLCSAKRQLTLSDLNATVAASRATIMMATPSLAGLLDPQRIPTLKSLWTMGEALGPSVIDKFASDSKTSNGGGPHGLYNAYGPTEAAINCTLLKMMPDYRGTILGDALESCSLFIAREISGRALEAVEAGMTGELIIGGPQVSSRGYLKRPSETDKAFTKHGAWGRVYRTGDRARIVWREDHHPYVEILGRLGGASQRQVKINGQRVELSDVEASILKAIKRDDASRDVHALHALLAHGKQLVAVVICPALSGVDSPREKVVQGALRAAANSALPPFARPSRFIIRKDELLSASGKLDSRGLIAFAEGVLEDLPSALPNSTEPSEEGGDDATTFLLSALSRVLDARGGAQTRLSSNSSINAAGLDSLSAMKLLDLTRDHEVLRHLSLAVLLNRTECTVTQVVDACKQDPARKEEGIEKMLSSFDARHREHCVHALGGVAVTSVLPVTPTQAGILASFLRRRSYIHHFPYQLASDIDVDRLSNSLELVAGQHEALRSTFIPVDDELAPFAQCVLAQEVLRPDTHALLPSDLSPTLLYEKVNKEMQLEKPPVKFHWLKDAHTLVVSLHHAIFDGGSLGLFLEDVERAYKGLSVVKRPGPAAASAEHLGAHLDAASTLQIEDFWKKELKGFESQPFTDVAGRKPTASSRLGLCDATEIFTKADASGLQDISLEDLFQAARAYGSTPLAIVQLAWCLILNSYSESASRDVAFGSVVSGRIESWARKCAAPTFATLPARLDLDATDSRGTIAGAVQNLAAQAQRALSHSQIKLGSIVTQDGALPYDTLLALQLFEAEQGPFLGGEELPPPPMDNDFAVMIEVWPGTAVRSLRLRATYKTSLLCSESSKLILRQLHGLLQVICGRSKMLDARESPLSTLTSDLTNAVPSLAARCIGRHVEELQGDNAFLHAGFEQQAEAHPDRPALIFNRQAGPGSQEVVTYRELDALANFWARRLISANSGKTLVDQAVPLYAVKSIDLYVGLLAILKAGGAWCPIDPTLPVARKVNLVLRCASPIVVVAGEVAEDRRFEQLMKNREVANLVKHVVTCDGHVGRSEAIGQSLSSAGSPVPRAHGARSPRQLAYLIWTSGSTGEPKGVLIEHLAASMAMRSLQASIPHGADPPRTLQFSAFTFDVFVQDLFYTWGLGGCVVAAPQGVMIDSLARLASDCQATHAHLTPAYAACVSREECPTLRYVTMIGEKLSEEVALDWSAGGKIYAFNTYGPAENTVVSTWRRFTPDDAMKAQNVGFPLPNTSCLVLRDDGLPALLGGTGELALGGVQVARGYLKDEARTRAKYPTTKQDGRIYHTGDMVRMLHDGSIDFIGRQDDLVKLGGIRVELSEISHALRECHPVVKQIETMLLASGEENQAAKVIVSFFACPSLGDGKTTTSVQDAVLSAAKSQVAKHLPDYMHPAHYILVPEIPRSASAKTDRKGLAAVFSKHLARAVIQSGKHQTSQSEQIDLKEPASTVAQCLAEVVGSSSLPKDISRLANATSLRASGLDSIRTIRLAVKLRSAGLKSPPAVELMRLRTFTQLVVLVAKVNGLTDQKLAIAKGDATGFDAATEHKRALDRFSDKWKRSAEATLVEQPGDVTLSGQKPLLQNLLPCTHLQQSLLLQTQKEVQAYWGSTAIKLGRTEAASVKRACLAIASRIDVLRTTFLPTALLGSSDANLSGGFVQAVLSPSAFNLDWTCCMTNSDAELARLVTERLESVSRARHPFFAGKPGWAVTFISGADSTTYLLFTMHHALYDKQSMELILSSLASELQASKAPVSVPSLHETLAHLPRSSIWALSDSELGHWRQLCDRYASHCLPWSLPDLTGSARRAHGRAPRMYHVASPLQQTAAMDLVAARADLPSVATIIQAAYGAILAHYLDQAAVLIGTTVSERVHAAQLDSAIAPLIATVPFFVESSGKIDEALASLSSQWRNSLTNRHISATSVRKLLSWPADQPLYAGVFVLQVESDEKSQAAKVQEHDLSNAGALQVEHALALNVYTSESGKIKRMILSASADTLSAAHLDVMLQQVLGLMNAMCSASAGADMRALISALPTSSLSIQHLSPAARSSQSTLAKAPRTHPCFWISHYARTQPEWIAAEQVVGPLDQVTVTDASQKDSSVLRWTYKMLDQVSDSYASALLERLGTASGRVIGLCMGRTLEAFAAVLAIFKLDAIYLPIAEDLPGERKLTLLQDSQAACIFTSDGLLDGVVDGARSDAWVVDVDGVEWRAVSAGPARAVDLSDEGGKGGYLLYTSGSTGKPKGVLVSSANLSAYVEGFYAVLKFYSKRSCDLAGRGKYLNLASRAFDPHLSQMFMAWRLGYAATTGPRADLLEDLSQTVTRLQITHIGMLPSLLEQAGLTPESAPSLAVVSVGGEKITPYVLDKWGRESGTGEVDGQQALVLNLYGPTEVTIGCTMACVSRDSSPRNIGYPVGNASVVVLVPGTSHVAARGEQGELVLLGDLVALGYHHRPDQGGFVILTLPDSSKHRAYRTGDMVRMLADGTIDFLGRTDEQIKIRGQRLELGEVSETVRRCASALGYFVQAAAAYIKHPSLPAPRLWVHLCVDREAQCSQKEPIEMVDHESDSQLVTWAHVELVKALRSELPSFMIPTPIVYRRMPRLPSGKVDIKRANAHLCQSPIGRLLEPLGPPDTKAQQQQSGADDLTYEESRIVDMIASVMGSSPQTGTAKVTGSSSVFELGIDSLSALGLSLKLRQELHLDASVAAVFLAETVSGLAALPPLALTESRTVEHQQLQREHAFNAAAERYVLDRIGGKNGEAPLASSITSVRRAMPLQEALVALTMMARDAGDLNLPYISHHAYSLRGGDESAGIEHVVEAWRQVITDSDLLRTCFMDGPEANVVQVILEPTPELLSRLVVSRNADDGVPWSCSEAAASICSNMASAPPIRVGIDCSTRRIHLAIHHSLYDGHTLPIVHRRVETIAVKLSRGQQVDSKPSLISSAFEARALAIVAKANEPSAVAFWRNHLSGVRYASRSALYSSFRPVPNDQASAQIKSECRRVELDLSSLLAALQDRAVHEHKTTLAVLLQAALAMTLAYHQSDRDVVFGTVLSGRGPIADDDGGSLLPCVTTIPSRFDLREARSVKQVVEIAKRSVLRTWPYQHTALRRIQTAIAAPRRLFETLFAFEQHTVRSPLQDAELHLHADESASVIDYPVALNVVHSGDSQLTAVLAFKPQELRDGMHHALYLAESFRHVLSVVADAGEQPTLEELGLCSSPAVPDETIPEDAVDAHSDAGWNASELKARDVLAALLDIEPSGIRRTDPFYRLGLDSILAIRFARELRAVEIRKSPVQIVQAGSLGTLFSERSPEMTSTKSFVQARSAAVSSLPQLRNKAPSCSTAIDFKLKELFVPLHETDKAEAIYPCTPLQSGMLTLSSGAAQSGYRQVHALRLRSDINLDKLRDAWASVVETNDILRTTFHLDDSEDSQWLAIVHKHAPIVWSHGPGSTAPTALDSMPPVGVTVDAGVARFALHHAVYDGVSLPLMFAQLREAYANGNRLPARKPFHAVARALTANRAEHEEYWCNKLSGFRGISPRPPFPEKVRTRASCFLDIPGQSVRTACKELGVTLQAICMLANAMMLASSYVGHRDVSFAHVMACRQLSLEEEAVADEEEVIGPLFNTVVRRIQILPLLASCSEVVASVQRELDESMPHQGASLANVQKSWRKSNRPELRHRLLDSLFVFHKAINPARSASHDKAPLWRAQDENTLAGSEEEYPLNVSIVEREDGTAEVLANSNVLDPRKVVDQIASCARMILLQPHCRAVTTLRGLEKTPIGPVAATFSIDGEVATRPLSPEESTLKQAVEKVLNLSVEQSSAQLASASADVLAAGIDSINAIKLARLCRANGLVHVSVPVILRGQTLAEIIALSNASQAPRATILAKQPTPLDSLQRKAIARLPLPEADVEAVLPCLPGQIHHLEAWLATGRRFYEAPWVFDCSLKIRPDQLASALERLRANYTTLRTCFVGVGGTAQQVILKAGRAPSVLRVVSTSDDDRDRFLAQEVLRCNSMSFDLRSPPVQVVLLQSETKSLLILKMHHALYDAWCVSRMFADLQALYNRPSIESRAPFTQYVDKLCDTRDTRIQQQQCFWDSDLAAAQATILPTSQAACLEKTARGPNLLVRVPDAVHDVANLEAQCVKAGTSLRYVVMHSLARVLGEICSVSVPTFGFYTAARSAEEDLDRVAGPLLNVLPVAIDTSISVRNSLQQVHRSLTARRSHEQSSLSDVLDRKGLTQPLFNCWLNLLWHDQGDEGTPGIQATTSDTEALVLTHKKLPEAAAYFDDKRVMKAVQSSETSLGSHLTSRHRSPHNLYVDVRRTASNTLGFGVRLDLALMDSDSAVGLMREVAAHVSRTVQEELHT</sequence>
<dbReference type="PROSITE" id="PS50075">
    <property type="entry name" value="CARRIER"/>
    <property type="match status" value="3"/>
</dbReference>
<dbReference type="CDD" id="cd05918">
    <property type="entry name" value="A_NRPS_SidN3_like"/>
    <property type="match status" value="1"/>
</dbReference>
<dbReference type="Pfam" id="PF00550">
    <property type="entry name" value="PP-binding"/>
    <property type="match status" value="2"/>
</dbReference>
<dbReference type="FunFam" id="3.30.300.30:FF:000015">
    <property type="entry name" value="Nonribosomal peptide synthase SidD"/>
    <property type="match status" value="1"/>
</dbReference>
<accession>A0A316VQM5</accession>
<reference evidence="6 7" key="1">
    <citation type="journal article" date="2018" name="Mol. Biol. Evol.">
        <title>Broad Genomic Sampling Reveals a Smut Pathogenic Ancestry of the Fungal Clade Ustilaginomycotina.</title>
        <authorList>
            <person name="Kijpornyongpan T."/>
            <person name="Mondo S.J."/>
            <person name="Barry K."/>
            <person name="Sandor L."/>
            <person name="Lee J."/>
            <person name="Lipzen A."/>
            <person name="Pangilinan J."/>
            <person name="LaButti K."/>
            <person name="Hainaut M."/>
            <person name="Henrissat B."/>
            <person name="Grigoriev I.V."/>
            <person name="Spatafora J.W."/>
            <person name="Aime M.C."/>
        </authorList>
    </citation>
    <scope>NUCLEOTIDE SEQUENCE [LARGE SCALE GENOMIC DNA]</scope>
    <source>
        <strain evidence="6 7">MCA 4658</strain>
    </source>
</reference>
<dbReference type="STRING" id="1522189.A0A316VQM5"/>